<dbReference type="AlphaFoldDB" id="A0A2J6R0P7"/>
<feature type="compositionally biased region" description="Basic and acidic residues" evidence="1">
    <location>
        <begin position="72"/>
        <end position="85"/>
    </location>
</feature>
<reference evidence="3 4" key="1">
    <citation type="submission" date="2016-04" db="EMBL/GenBank/DDBJ databases">
        <title>A degradative enzymes factory behind the ericoid mycorrhizal symbiosis.</title>
        <authorList>
            <consortium name="DOE Joint Genome Institute"/>
            <person name="Martino E."/>
            <person name="Morin E."/>
            <person name="Grelet G."/>
            <person name="Kuo A."/>
            <person name="Kohler A."/>
            <person name="Daghino S."/>
            <person name="Barry K."/>
            <person name="Choi C."/>
            <person name="Cichocki N."/>
            <person name="Clum A."/>
            <person name="Copeland A."/>
            <person name="Hainaut M."/>
            <person name="Haridas S."/>
            <person name="Labutti K."/>
            <person name="Lindquist E."/>
            <person name="Lipzen A."/>
            <person name="Khouja H.-R."/>
            <person name="Murat C."/>
            <person name="Ohm R."/>
            <person name="Olson A."/>
            <person name="Spatafora J."/>
            <person name="Veneault-Fourrey C."/>
            <person name="Henrissat B."/>
            <person name="Grigoriev I."/>
            <person name="Martin F."/>
            <person name="Perotto S."/>
        </authorList>
    </citation>
    <scope>NUCLEOTIDE SEQUENCE [LARGE SCALE GENOMIC DNA]</scope>
    <source>
        <strain evidence="3 4">F</strain>
    </source>
</reference>
<protein>
    <submittedName>
        <fullName evidence="3">Uncharacterized protein</fullName>
    </submittedName>
</protein>
<keyword evidence="4" id="KW-1185">Reference proteome</keyword>
<feature type="compositionally biased region" description="Basic and acidic residues" evidence="1">
    <location>
        <begin position="101"/>
        <end position="120"/>
    </location>
</feature>
<keyword evidence="2" id="KW-0732">Signal</keyword>
<accession>A0A2J6R0P7</accession>
<gene>
    <name evidence="3" type="ORF">L207DRAFT_536511</name>
</gene>
<feature type="compositionally biased region" description="Polar residues" evidence="1">
    <location>
        <begin position="29"/>
        <end position="39"/>
    </location>
</feature>
<proteinExistence type="predicted"/>
<feature type="region of interest" description="Disordered" evidence="1">
    <location>
        <begin position="29"/>
        <end position="120"/>
    </location>
</feature>
<evidence type="ECO:0000313" key="3">
    <source>
        <dbReference type="EMBL" id="PMD32083.1"/>
    </source>
</evidence>
<sequence>MVALLILVFIFLALYYRRRSAAKKLLHLQNENPNSTANSAKPELDANTTEARPKVGAGIASAGVAETGGEGSEEKGELERRRGAELDGGGGGQVAVGAGSERAELEGRRGAREAEVFEMS</sequence>
<evidence type="ECO:0000313" key="4">
    <source>
        <dbReference type="Proteomes" id="UP000235786"/>
    </source>
</evidence>
<evidence type="ECO:0000256" key="2">
    <source>
        <dbReference type="SAM" id="SignalP"/>
    </source>
</evidence>
<organism evidence="3 4">
    <name type="scientific">Hyaloscypha variabilis (strain UAMH 11265 / GT02V1 / F)</name>
    <name type="common">Meliniomyces variabilis</name>
    <dbReference type="NCBI Taxonomy" id="1149755"/>
    <lineage>
        <taxon>Eukaryota</taxon>
        <taxon>Fungi</taxon>
        <taxon>Dikarya</taxon>
        <taxon>Ascomycota</taxon>
        <taxon>Pezizomycotina</taxon>
        <taxon>Leotiomycetes</taxon>
        <taxon>Helotiales</taxon>
        <taxon>Hyaloscyphaceae</taxon>
        <taxon>Hyaloscypha</taxon>
        <taxon>Hyaloscypha variabilis</taxon>
    </lineage>
</organism>
<evidence type="ECO:0000256" key="1">
    <source>
        <dbReference type="SAM" id="MobiDB-lite"/>
    </source>
</evidence>
<dbReference type="EMBL" id="KZ613960">
    <property type="protein sequence ID" value="PMD32083.1"/>
    <property type="molecule type" value="Genomic_DNA"/>
</dbReference>
<name>A0A2J6R0P7_HYAVF</name>
<feature type="signal peptide" evidence="2">
    <location>
        <begin position="1"/>
        <end position="22"/>
    </location>
</feature>
<feature type="chain" id="PRO_5014349813" evidence="2">
    <location>
        <begin position="23"/>
        <end position="120"/>
    </location>
</feature>
<dbReference type="Proteomes" id="UP000235786">
    <property type="component" value="Unassembled WGS sequence"/>
</dbReference>